<reference evidence="2" key="1">
    <citation type="submission" date="2022-07" db="EMBL/GenBank/DDBJ databases">
        <title>Phylogenomic reconstructions and comparative analyses of Kickxellomycotina fungi.</title>
        <authorList>
            <person name="Reynolds N.K."/>
            <person name="Stajich J.E."/>
            <person name="Barry K."/>
            <person name="Grigoriev I.V."/>
            <person name="Crous P."/>
            <person name="Smith M.E."/>
        </authorList>
    </citation>
    <scope>NUCLEOTIDE SEQUENCE</scope>
    <source>
        <strain evidence="2">NBRC 105414</strain>
    </source>
</reference>
<dbReference type="Pfam" id="PF03357">
    <property type="entry name" value="Snf7"/>
    <property type="match status" value="1"/>
</dbReference>
<protein>
    <submittedName>
        <fullName evidence="2">ESCRT-III subunit protein did4</fullName>
    </submittedName>
</protein>
<dbReference type="AlphaFoldDB" id="A0A9W8LMK5"/>
<dbReference type="GO" id="GO:0007034">
    <property type="term" value="P:vacuolar transport"/>
    <property type="evidence" value="ECO:0007669"/>
    <property type="project" value="InterPro"/>
</dbReference>
<sequence>MFKFLFGGGETTQEKLRKSTRELRRAQRQIETEIAGMERQEKKLVADMKKAAKEGESGSCRIMAKDLVRTRRHVKKYRKMHVSLQAMGLRIQSVASNQQMAKAVQKATAAMGSMNRGMNLQGMQKVLMDFERESGVMDMKEEMINDAIDGAMDSEGEDEDEEAEEVFQKIYDEIGIQLGQDLGAVPSGLAAAQPAAAAGVSEGTADILDDDAALQARLDNLRRE</sequence>
<accession>A0A9W8LMK5</accession>
<feature type="coiled-coil region" evidence="1">
    <location>
        <begin position="9"/>
        <end position="54"/>
    </location>
</feature>
<name>A0A9W8LMK5_9FUNG</name>
<dbReference type="PANTHER" id="PTHR10476">
    <property type="entry name" value="CHARGED MULTIVESICULAR BODY PROTEIN"/>
    <property type="match status" value="1"/>
</dbReference>
<dbReference type="Gene3D" id="6.10.140.1230">
    <property type="match status" value="1"/>
</dbReference>
<organism evidence="2 3">
    <name type="scientific">Coemansia javaensis</name>
    <dbReference type="NCBI Taxonomy" id="2761396"/>
    <lineage>
        <taxon>Eukaryota</taxon>
        <taxon>Fungi</taxon>
        <taxon>Fungi incertae sedis</taxon>
        <taxon>Zoopagomycota</taxon>
        <taxon>Kickxellomycotina</taxon>
        <taxon>Kickxellomycetes</taxon>
        <taxon>Kickxellales</taxon>
        <taxon>Kickxellaceae</taxon>
        <taxon>Coemansia</taxon>
    </lineage>
</organism>
<evidence type="ECO:0000313" key="2">
    <source>
        <dbReference type="EMBL" id="KAJ2786080.1"/>
    </source>
</evidence>
<keyword evidence="3" id="KW-1185">Reference proteome</keyword>
<evidence type="ECO:0000256" key="1">
    <source>
        <dbReference type="SAM" id="Coils"/>
    </source>
</evidence>
<keyword evidence="1" id="KW-0175">Coiled coil</keyword>
<dbReference type="OrthoDB" id="10252926at2759"/>
<dbReference type="Proteomes" id="UP001140217">
    <property type="component" value="Unassembled WGS sequence"/>
</dbReference>
<proteinExistence type="predicted"/>
<dbReference type="EMBL" id="JANBUL010000004">
    <property type="protein sequence ID" value="KAJ2786080.1"/>
    <property type="molecule type" value="Genomic_DNA"/>
</dbReference>
<gene>
    <name evidence="2" type="primary">DID4</name>
    <name evidence="2" type="ORF">H4R18_000112</name>
</gene>
<dbReference type="InterPro" id="IPR005024">
    <property type="entry name" value="Snf7_fam"/>
</dbReference>
<comment type="caution">
    <text evidence="2">The sequence shown here is derived from an EMBL/GenBank/DDBJ whole genome shotgun (WGS) entry which is preliminary data.</text>
</comment>
<evidence type="ECO:0000313" key="3">
    <source>
        <dbReference type="Proteomes" id="UP001140217"/>
    </source>
</evidence>